<dbReference type="Proteomes" id="UP000186922">
    <property type="component" value="Unassembled WGS sequence"/>
</dbReference>
<dbReference type="AlphaFoldDB" id="A0A1D1UVU7"/>
<evidence type="ECO:0000256" key="2">
    <source>
        <dbReference type="SAM" id="MobiDB-lite"/>
    </source>
</evidence>
<feature type="region of interest" description="Disordered" evidence="2">
    <location>
        <begin position="1"/>
        <end position="110"/>
    </location>
</feature>
<protein>
    <submittedName>
        <fullName evidence="3">Uncharacterized protein</fullName>
    </submittedName>
</protein>
<sequence length="213" mass="24251">MAPQPYGRIGSQQGRLPLPPRNFGPPDRERSRSWEPSFRHRPLLSRFTHANIQRHILRADPPERQPSDRQRFPSGCPDSFGQGNQSVPSSPLNQTTPPSEKMAVATKHPEERLAEERRRFKSNGIWKETLRLLSEVEKKNPEVTNEVDTLRILNGSSKSENALQANVDDLQNACEELSAEADRLAVEEQELIKKLNELKKLEQHDDGHTVECP</sequence>
<name>A0A1D1UVU7_RAMVA</name>
<comment type="caution">
    <text evidence="3">The sequence shown here is derived from an EMBL/GenBank/DDBJ whole genome shotgun (WGS) entry which is preliminary data.</text>
</comment>
<dbReference type="EMBL" id="BDGG01000002">
    <property type="protein sequence ID" value="GAU92650.1"/>
    <property type="molecule type" value="Genomic_DNA"/>
</dbReference>
<keyword evidence="4" id="KW-1185">Reference proteome</keyword>
<evidence type="ECO:0000313" key="4">
    <source>
        <dbReference type="Proteomes" id="UP000186922"/>
    </source>
</evidence>
<evidence type="ECO:0000256" key="1">
    <source>
        <dbReference type="SAM" id="Coils"/>
    </source>
</evidence>
<reference evidence="3 4" key="1">
    <citation type="journal article" date="2016" name="Nat. Commun.">
        <title>Extremotolerant tardigrade genome and improved radiotolerance of human cultured cells by tardigrade-unique protein.</title>
        <authorList>
            <person name="Hashimoto T."/>
            <person name="Horikawa D.D."/>
            <person name="Saito Y."/>
            <person name="Kuwahara H."/>
            <person name="Kozuka-Hata H."/>
            <person name="Shin-I T."/>
            <person name="Minakuchi Y."/>
            <person name="Ohishi K."/>
            <person name="Motoyama A."/>
            <person name="Aizu T."/>
            <person name="Enomoto A."/>
            <person name="Kondo K."/>
            <person name="Tanaka S."/>
            <person name="Hara Y."/>
            <person name="Koshikawa S."/>
            <person name="Sagara H."/>
            <person name="Miura T."/>
            <person name="Yokobori S."/>
            <person name="Miyagawa K."/>
            <person name="Suzuki Y."/>
            <person name="Kubo T."/>
            <person name="Oyama M."/>
            <person name="Kohara Y."/>
            <person name="Fujiyama A."/>
            <person name="Arakawa K."/>
            <person name="Katayama T."/>
            <person name="Toyoda A."/>
            <person name="Kunieda T."/>
        </authorList>
    </citation>
    <scope>NUCLEOTIDE SEQUENCE [LARGE SCALE GENOMIC DNA]</scope>
    <source>
        <strain evidence="3 4">YOKOZUNA-1</strain>
    </source>
</reference>
<organism evidence="3 4">
    <name type="scientific">Ramazzottius varieornatus</name>
    <name type="common">Water bear</name>
    <name type="synonym">Tardigrade</name>
    <dbReference type="NCBI Taxonomy" id="947166"/>
    <lineage>
        <taxon>Eukaryota</taxon>
        <taxon>Metazoa</taxon>
        <taxon>Ecdysozoa</taxon>
        <taxon>Tardigrada</taxon>
        <taxon>Eutardigrada</taxon>
        <taxon>Parachela</taxon>
        <taxon>Hypsibioidea</taxon>
        <taxon>Ramazzottiidae</taxon>
        <taxon>Ramazzottius</taxon>
    </lineage>
</organism>
<gene>
    <name evidence="3" type="primary">RvY_04701-1</name>
    <name evidence="3" type="synonym">RvY_04701.1</name>
    <name evidence="3" type="ORF">RvY_04701</name>
</gene>
<keyword evidence="1" id="KW-0175">Coiled coil</keyword>
<proteinExistence type="predicted"/>
<feature type="compositionally biased region" description="Basic and acidic residues" evidence="2">
    <location>
        <begin position="57"/>
        <end position="71"/>
    </location>
</feature>
<accession>A0A1D1UVU7</accession>
<feature type="compositionally biased region" description="Polar residues" evidence="2">
    <location>
        <begin position="81"/>
        <end position="98"/>
    </location>
</feature>
<feature type="coiled-coil region" evidence="1">
    <location>
        <begin position="160"/>
        <end position="204"/>
    </location>
</feature>
<evidence type="ECO:0000313" key="3">
    <source>
        <dbReference type="EMBL" id="GAU92650.1"/>
    </source>
</evidence>